<dbReference type="GO" id="GO:0009036">
    <property type="term" value="F:type II site-specific deoxyribonuclease activity"/>
    <property type="evidence" value="ECO:0007669"/>
    <property type="project" value="InterPro"/>
</dbReference>
<dbReference type="Gene3D" id="3.40.91.80">
    <property type="match status" value="1"/>
</dbReference>
<dbReference type="InterPro" id="IPR015109">
    <property type="entry name" value="Restrct_endonuc_II_EcoRII_C"/>
</dbReference>
<protein>
    <submittedName>
        <fullName evidence="2">EcoRII-like protein</fullName>
    </submittedName>
</protein>
<reference evidence="2 3" key="1">
    <citation type="submission" date="2018-02" db="EMBL/GenBank/DDBJ databases">
        <title>Subsurface microbial communities from deep shales in Ohio and West Virginia, USA.</title>
        <authorList>
            <person name="Wrighton K."/>
        </authorList>
    </citation>
    <scope>NUCLEOTIDE SEQUENCE [LARGE SCALE GENOMIC DNA]</scope>
    <source>
        <strain evidence="2 3">OWC-DMM</strain>
    </source>
</reference>
<proteinExistence type="predicted"/>
<comment type="caution">
    <text evidence="2">The sequence shown here is derived from an EMBL/GenBank/DDBJ whole genome shotgun (WGS) entry which is preliminary data.</text>
</comment>
<sequence>MRIDGAAEAQRVFLQQHQLEDLSPYEMPNPGNAIMKISRDIEYSLYKRAERRYRAAEVIRIITSGGTDIVSSVVRGFPDLDATFLSVSQHRKSRAGRSFEQHISRLLRDGRIAFEEQAVTGGRRPDFVLPSLVVMKAKNRTFEEAMVLSAKTTLRERWKQVTMEKFNCALFLATVDDRVSSAAIDDMNNQGIHLVVPESLKKSKETCYNGKTNVITFREFFDEEISSKRPSYRRT</sequence>
<dbReference type="CDD" id="cd22322">
    <property type="entry name" value="EcoRII-like"/>
    <property type="match status" value="1"/>
</dbReference>
<dbReference type="SUPFAM" id="SSF52980">
    <property type="entry name" value="Restriction endonuclease-like"/>
    <property type="match status" value="1"/>
</dbReference>
<organism evidence="2 3">
    <name type="scientific">Methylobacter tundripaludum</name>
    <dbReference type="NCBI Taxonomy" id="173365"/>
    <lineage>
        <taxon>Bacteria</taxon>
        <taxon>Pseudomonadati</taxon>
        <taxon>Pseudomonadota</taxon>
        <taxon>Gammaproteobacteria</taxon>
        <taxon>Methylococcales</taxon>
        <taxon>Methylococcaceae</taxon>
        <taxon>Methylobacter</taxon>
    </lineage>
</organism>
<dbReference type="RefSeq" id="WP_104428816.1">
    <property type="nucleotide sequence ID" value="NZ_PTIZ01000005.1"/>
</dbReference>
<evidence type="ECO:0000313" key="2">
    <source>
        <dbReference type="EMBL" id="PPK75567.1"/>
    </source>
</evidence>
<dbReference type="EMBL" id="PTIZ01000005">
    <property type="protein sequence ID" value="PPK75567.1"/>
    <property type="molecule type" value="Genomic_DNA"/>
</dbReference>
<evidence type="ECO:0000259" key="1">
    <source>
        <dbReference type="Pfam" id="PF09019"/>
    </source>
</evidence>
<accession>A0A2S6HDL4</accession>
<dbReference type="GO" id="GO:0009307">
    <property type="term" value="P:DNA restriction-modification system"/>
    <property type="evidence" value="ECO:0007669"/>
    <property type="project" value="InterPro"/>
</dbReference>
<feature type="domain" description="Restriction endonuclease type II EcoRII C-terminal" evidence="1">
    <location>
        <begin position="84"/>
        <end position="220"/>
    </location>
</feature>
<evidence type="ECO:0000313" key="3">
    <source>
        <dbReference type="Proteomes" id="UP000240010"/>
    </source>
</evidence>
<dbReference type="InterPro" id="IPR011335">
    <property type="entry name" value="Restrct_endonuc-II-like"/>
</dbReference>
<dbReference type="InterPro" id="IPR038365">
    <property type="entry name" value="EcoRII_C_sf"/>
</dbReference>
<dbReference type="Proteomes" id="UP000240010">
    <property type="component" value="Unassembled WGS sequence"/>
</dbReference>
<name>A0A2S6HDL4_9GAMM</name>
<dbReference type="AlphaFoldDB" id="A0A2S6HDL4"/>
<dbReference type="Pfam" id="PF09019">
    <property type="entry name" value="EcoRII-C"/>
    <property type="match status" value="1"/>
</dbReference>
<dbReference type="GO" id="GO:0003677">
    <property type="term" value="F:DNA binding"/>
    <property type="evidence" value="ECO:0007669"/>
    <property type="project" value="InterPro"/>
</dbReference>
<gene>
    <name evidence="2" type="ORF">B0F87_10533</name>
</gene>